<sequence length="586" mass="67704">MHQVLEKVAQWEDIDSFEKKTLRVPYKTDDIWEYSLRYREALPAILHLIEDLDLQGKLHMYPEKRYVKCPNGNGIMCMYNEVNSANDWHEIQDALGKKKVVIYVCVYADATQLNAFGPQRQKRKGTSNINCFFTFNMSQVPRQKNDDSSHLAMHRARVYHEAVRQVFGSMEGAAKHRIKFVCEHNSAIHVYDSHPTVAMNIMDLEERYHVACLLGVQSKFSCPICLVPSDQQNNFWGTWPARTQKDARAILQQLHHLPTKKAHHELLSTYSLRDISNAFFGVCSYFFDFYRTFTADPLHEIEQGVYGKHIWPWMLESILDKDMQTHVDMHGVTALKYITVHEHNSILWYLAPIVTGLSTGIEHLLLPLLRHLGCILVLMRLDIHTDDTLVLLEEKIELFSIAAQMLHMARERDAVMHIQARMDAAEERALFEIGESGQLQASRNSNAAPEHIILGSPQHSIHISAEYKNNIMHISPNWRNSGLRHDHAMIQGHHSNKLMFAEVAAMFQINISGMHHKIAIVKFYQHLGHHHLSDYMELEKLTDFNFVFLDSFIHSVHILLPTSFYARSIVQDLADGDMYLCLIHTK</sequence>
<organism evidence="1 2">
    <name type="scientific">Phlebia brevispora</name>
    <dbReference type="NCBI Taxonomy" id="194682"/>
    <lineage>
        <taxon>Eukaryota</taxon>
        <taxon>Fungi</taxon>
        <taxon>Dikarya</taxon>
        <taxon>Basidiomycota</taxon>
        <taxon>Agaricomycotina</taxon>
        <taxon>Agaricomycetes</taxon>
        <taxon>Polyporales</taxon>
        <taxon>Meruliaceae</taxon>
        <taxon>Phlebia</taxon>
    </lineage>
</organism>
<protein>
    <submittedName>
        <fullName evidence="1">Uncharacterized protein</fullName>
    </submittedName>
</protein>
<gene>
    <name evidence="1" type="ORF">NM688_g517</name>
</gene>
<proteinExistence type="predicted"/>
<dbReference type="EMBL" id="JANHOG010000043">
    <property type="protein sequence ID" value="KAJ3559142.1"/>
    <property type="molecule type" value="Genomic_DNA"/>
</dbReference>
<dbReference type="Proteomes" id="UP001148662">
    <property type="component" value="Unassembled WGS sequence"/>
</dbReference>
<evidence type="ECO:0000313" key="2">
    <source>
        <dbReference type="Proteomes" id="UP001148662"/>
    </source>
</evidence>
<name>A0ACC1TE42_9APHY</name>
<evidence type="ECO:0000313" key="1">
    <source>
        <dbReference type="EMBL" id="KAJ3559142.1"/>
    </source>
</evidence>
<reference evidence="1" key="1">
    <citation type="submission" date="2022-07" db="EMBL/GenBank/DDBJ databases">
        <title>Genome Sequence of Phlebia brevispora.</title>
        <authorList>
            <person name="Buettner E."/>
        </authorList>
    </citation>
    <scope>NUCLEOTIDE SEQUENCE</scope>
    <source>
        <strain evidence="1">MPL23</strain>
    </source>
</reference>
<keyword evidence="2" id="KW-1185">Reference proteome</keyword>
<accession>A0ACC1TE42</accession>
<comment type="caution">
    <text evidence="1">The sequence shown here is derived from an EMBL/GenBank/DDBJ whole genome shotgun (WGS) entry which is preliminary data.</text>
</comment>